<evidence type="ECO:0000313" key="1">
    <source>
        <dbReference type="EMBL" id="KAB7835803.1"/>
    </source>
</evidence>
<evidence type="ECO:0000313" key="2">
    <source>
        <dbReference type="Proteomes" id="UP000327000"/>
    </source>
</evidence>
<sequence length="66" mass="7319">MGEPPRRLDPTMDRASAAVVLRCEPRQVGPCVRCRGLTVRYGQQAQPICPACTCERSRGQGRAYDQ</sequence>
<dbReference type="AlphaFoldDB" id="A0A5N5W373"/>
<dbReference type="Proteomes" id="UP000327000">
    <property type="component" value="Unassembled WGS sequence"/>
</dbReference>
<dbReference type="EMBL" id="VOKX01000106">
    <property type="protein sequence ID" value="KAB7835803.1"/>
    <property type="molecule type" value="Genomic_DNA"/>
</dbReference>
<protein>
    <submittedName>
        <fullName evidence="1">Uncharacterized protein</fullName>
    </submittedName>
</protein>
<comment type="caution">
    <text evidence="1">The sequence shown here is derived from an EMBL/GenBank/DDBJ whole genome shotgun (WGS) entry which is preliminary data.</text>
</comment>
<accession>A0A5N5W373</accession>
<gene>
    <name evidence="1" type="ORF">FRZ00_26630</name>
</gene>
<name>A0A5N5W373_STRMB</name>
<organism evidence="1 2">
    <name type="scientific">Streptomyces mobaraensis</name>
    <name type="common">Streptoverticillium mobaraense</name>
    <dbReference type="NCBI Taxonomy" id="35621"/>
    <lineage>
        <taxon>Bacteria</taxon>
        <taxon>Bacillati</taxon>
        <taxon>Actinomycetota</taxon>
        <taxon>Actinomycetes</taxon>
        <taxon>Kitasatosporales</taxon>
        <taxon>Streptomycetaceae</taxon>
        <taxon>Streptomyces</taxon>
    </lineage>
</organism>
<keyword evidence="2" id="KW-1185">Reference proteome</keyword>
<reference evidence="1 2" key="1">
    <citation type="journal article" date="2019" name="Microb. Cell Fact.">
        <title>Exploring novel herbicidin analogues by transcriptional regulator overexpression and MS/MS molecular networking.</title>
        <authorList>
            <person name="Shi Y."/>
            <person name="Gu R."/>
            <person name="Li Y."/>
            <person name="Wang X."/>
            <person name="Ren W."/>
            <person name="Li X."/>
            <person name="Wang L."/>
            <person name="Xie Y."/>
            <person name="Hong B."/>
        </authorList>
    </citation>
    <scope>NUCLEOTIDE SEQUENCE [LARGE SCALE GENOMIC DNA]</scope>
    <source>
        <strain evidence="1 2">US-43</strain>
    </source>
</reference>
<proteinExistence type="predicted"/>